<organism evidence="1 2">
    <name type="scientific">Tricholomella constricta</name>
    <dbReference type="NCBI Taxonomy" id="117010"/>
    <lineage>
        <taxon>Eukaryota</taxon>
        <taxon>Fungi</taxon>
        <taxon>Dikarya</taxon>
        <taxon>Basidiomycota</taxon>
        <taxon>Agaricomycotina</taxon>
        <taxon>Agaricomycetes</taxon>
        <taxon>Agaricomycetidae</taxon>
        <taxon>Agaricales</taxon>
        <taxon>Tricholomatineae</taxon>
        <taxon>Lyophyllaceae</taxon>
        <taxon>Tricholomella</taxon>
    </lineage>
</organism>
<reference evidence="1 2" key="1">
    <citation type="journal article" date="2020" name="ISME J.">
        <title>Uncovering the hidden diversity of litter-decomposition mechanisms in mushroom-forming fungi.</title>
        <authorList>
            <person name="Floudas D."/>
            <person name="Bentzer J."/>
            <person name="Ahren D."/>
            <person name="Johansson T."/>
            <person name="Persson P."/>
            <person name="Tunlid A."/>
        </authorList>
    </citation>
    <scope>NUCLEOTIDE SEQUENCE [LARGE SCALE GENOMIC DNA]</scope>
    <source>
        <strain evidence="1 2">CBS 661.87</strain>
    </source>
</reference>
<sequence>MTHSSIYLLEPGSAQKSVIETSEAFVIVKSIQVIVYICQSVKLSSSLFKLSYTSASQVKLSQGNRIWKDSPTNTR</sequence>
<gene>
    <name evidence="1" type="ORF">D9615_009518</name>
</gene>
<dbReference type="AlphaFoldDB" id="A0A8H5GYF6"/>
<evidence type="ECO:0000313" key="1">
    <source>
        <dbReference type="EMBL" id="KAF5373408.1"/>
    </source>
</evidence>
<dbReference type="EMBL" id="JAACJP010000039">
    <property type="protein sequence ID" value="KAF5373408.1"/>
    <property type="molecule type" value="Genomic_DNA"/>
</dbReference>
<dbReference type="Proteomes" id="UP000565441">
    <property type="component" value="Unassembled WGS sequence"/>
</dbReference>
<protein>
    <submittedName>
        <fullName evidence="1">Uncharacterized protein</fullName>
    </submittedName>
</protein>
<name>A0A8H5GYF6_9AGAR</name>
<comment type="caution">
    <text evidence="1">The sequence shown here is derived from an EMBL/GenBank/DDBJ whole genome shotgun (WGS) entry which is preliminary data.</text>
</comment>
<proteinExistence type="predicted"/>
<evidence type="ECO:0000313" key="2">
    <source>
        <dbReference type="Proteomes" id="UP000565441"/>
    </source>
</evidence>
<keyword evidence="2" id="KW-1185">Reference proteome</keyword>
<accession>A0A8H5GYF6</accession>